<protein>
    <submittedName>
        <fullName evidence="1">Uncharacterized protein</fullName>
    </submittedName>
</protein>
<proteinExistence type="predicted"/>
<evidence type="ECO:0000313" key="2">
    <source>
        <dbReference type="Proteomes" id="UP000186685"/>
    </source>
</evidence>
<dbReference type="InterPro" id="IPR046228">
    <property type="entry name" value="DUF6261"/>
</dbReference>
<sequence>MKKILTLNIKQLRTEESFGYQKQVVAETANLPIGEETGTPSEISQLSATNPVLEAKVNDFTTAVDAFDDALKAFSTNPATATATATDDARDASWRGANNYVTAMCAHPTAEVAANAAEAKSLFDKYGDPTKLAQTEESGVLHNLLQDLEALDSSKRTALNLDVWITDLKTKENAFLAAAAQRTEADAARQVGIVKETRTAAEAAYRSLVDTVNALAMINGDAEYATFIDHVNAMIERQKAISKARTTRAKKEDEKPGEL</sequence>
<organism evidence="1 2">
    <name type="scientific">Phocaeicola plebeius</name>
    <dbReference type="NCBI Taxonomy" id="310297"/>
    <lineage>
        <taxon>Bacteria</taxon>
        <taxon>Pseudomonadati</taxon>
        <taxon>Bacteroidota</taxon>
        <taxon>Bacteroidia</taxon>
        <taxon>Bacteroidales</taxon>
        <taxon>Bacteroidaceae</taxon>
        <taxon>Phocaeicola</taxon>
    </lineage>
</organism>
<evidence type="ECO:0000313" key="1">
    <source>
        <dbReference type="EMBL" id="OKZ08398.1"/>
    </source>
</evidence>
<dbReference type="Proteomes" id="UP000186685">
    <property type="component" value="Unassembled WGS sequence"/>
</dbReference>
<reference evidence="1 2" key="1">
    <citation type="journal article" date="2016" name="Nat. Biotechnol.">
        <title>Measurement of bacterial replication rates in microbial communities.</title>
        <authorList>
            <person name="Brown C.T."/>
            <person name="Olm M.R."/>
            <person name="Thomas B.C."/>
            <person name="Banfield J.F."/>
        </authorList>
    </citation>
    <scope>NUCLEOTIDE SEQUENCE [LARGE SCALE GENOMIC DNA]</scope>
    <source>
        <strain evidence="1">45_130</strain>
    </source>
</reference>
<dbReference type="EMBL" id="MNQR01000032">
    <property type="protein sequence ID" value="OKZ08398.1"/>
    <property type="molecule type" value="Genomic_DNA"/>
</dbReference>
<dbReference type="AlphaFoldDB" id="A0A854C3D7"/>
<dbReference type="Pfam" id="PF19775">
    <property type="entry name" value="DUF6261"/>
    <property type="match status" value="1"/>
</dbReference>
<comment type="caution">
    <text evidence="1">The sequence shown here is derived from an EMBL/GenBank/DDBJ whole genome shotgun (WGS) entry which is preliminary data.</text>
</comment>
<accession>A0A854C3D7</accession>
<name>A0A854C3D7_9BACT</name>
<gene>
    <name evidence="1" type="ORF">BHV76_09850</name>
</gene>